<feature type="transmembrane region" description="Helical" evidence="2">
    <location>
        <begin position="63"/>
        <end position="88"/>
    </location>
</feature>
<keyword evidence="5" id="KW-0407">Ion channel</keyword>
<keyword evidence="5" id="KW-0813">Transport</keyword>
<feature type="domain" description="RCK N-terminal" evidence="3">
    <location>
        <begin position="109"/>
        <end position="226"/>
    </location>
</feature>
<feature type="domain" description="RCK C-terminal" evidence="4">
    <location>
        <begin position="248"/>
        <end position="335"/>
    </location>
</feature>
<dbReference type="SUPFAM" id="SSF116726">
    <property type="entry name" value="TrkA C-terminal domain-like"/>
    <property type="match status" value="1"/>
</dbReference>
<dbReference type="RefSeq" id="WP_108112834.1">
    <property type="nucleotide sequence ID" value="NZ_QBKT01000001.1"/>
</dbReference>
<evidence type="ECO:0000259" key="4">
    <source>
        <dbReference type="PROSITE" id="PS51202"/>
    </source>
</evidence>
<dbReference type="SUPFAM" id="SSF51735">
    <property type="entry name" value="NAD(P)-binding Rossmann-fold domains"/>
    <property type="match status" value="1"/>
</dbReference>
<evidence type="ECO:0000313" key="5">
    <source>
        <dbReference type="EMBL" id="PTX63425.1"/>
    </source>
</evidence>
<dbReference type="Gene3D" id="3.30.70.1450">
    <property type="entry name" value="Regulator of K+ conductance, C-terminal domain"/>
    <property type="match status" value="1"/>
</dbReference>
<protein>
    <submittedName>
        <fullName evidence="5">Voltage-gated potassium channel</fullName>
    </submittedName>
</protein>
<keyword evidence="2" id="KW-1133">Transmembrane helix</keyword>
<evidence type="ECO:0000313" key="6">
    <source>
        <dbReference type="Proteomes" id="UP000244090"/>
    </source>
</evidence>
<dbReference type="AlphaFoldDB" id="A0A2T6C541"/>
<evidence type="ECO:0000259" key="3">
    <source>
        <dbReference type="PROSITE" id="PS51201"/>
    </source>
</evidence>
<dbReference type="GO" id="GO:0005886">
    <property type="term" value="C:plasma membrane"/>
    <property type="evidence" value="ECO:0007669"/>
    <property type="project" value="UniProtKB-SubCell"/>
</dbReference>
<dbReference type="InterPro" id="IPR013099">
    <property type="entry name" value="K_chnl_dom"/>
</dbReference>
<dbReference type="GO" id="GO:0006813">
    <property type="term" value="P:potassium ion transport"/>
    <property type="evidence" value="ECO:0007669"/>
    <property type="project" value="InterPro"/>
</dbReference>
<dbReference type="InterPro" id="IPR036291">
    <property type="entry name" value="NAD(P)-bd_dom_sf"/>
</dbReference>
<dbReference type="Pfam" id="PF07885">
    <property type="entry name" value="Ion_trans_2"/>
    <property type="match status" value="1"/>
</dbReference>
<dbReference type="Proteomes" id="UP000244090">
    <property type="component" value="Unassembled WGS sequence"/>
</dbReference>
<dbReference type="Gene3D" id="3.40.50.720">
    <property type="entry name" value="NAD(P)-binding Rossmann-like Domain"/>
    <property type="match status" value="1"/>
</dbReference>
<comment type="caution">
    <text evidence="5">The sequence shown here is derived from an EMBL/GenBank/DDBJ whole genome shotgun (WGS) entry which is preliminary data.</text>
</comment>
<dbReference type="Gene3D" id="1.10.287.70">
    <property type="match status" value="1"/>
</dbReference>
<dbReference type="Pfam" id="PF02254">
    <property type="entry name" value="TrkA_N"/>
    <property type="match status" value="1"/>
</dbReference>
<evidence type="ECO:0000256" key="1">
    <source>
        <dbReference type="ARBA" id="ARBA00004651"/>
    </source>
</evidence>
<dbReference type="PANTHER" id="PTHR43833:SF9">
    <property type="entry name" value="POTASSIUM CHANNEL PROTEIN YUGO-RELATED"/>
    <property type="match status" value="1"/>
</dbReference>
<dbReference type="PROSITE" id="PS51201">
    <property type="entry name" value="RCK_N"/>
    <property type="match status" value="1"/>
</dbReference>
<dbReference type="PROSITE" id="PS51257">
    <property type="entry name" value="PROKAR_LIPOPROTEIN"/>
    <property type="match status" value="1"/>
</dbReference>
<dbReference type="Pfam" id="PF02080">
    <property type="entry name" value="TrkA_C"/>
    <property type="match status" value="1"/>
</dbReference>
<dbReference type="GO" id="GO:0008324">
    <property type="term" value="F:monoatomic cation transmembrane transporter activity"/>
    <property type="evidence" value="ECO:0007669"/>
    <property type="project" value="InterPro"/>
</dbReference>
<dbReference type="InterPro" id="IPR050721">
    <property type="entry name" value="Trk_Ktr_HKT_K-transport"/>
</dbReference>
<keyword evidence="2" id="KW-0812">Transmembrane</keyword>
<accession>A0A2T6C541</accession>
<dbReference type="InterPro" id="IPR006037">
    <property type="entry name" value="RCK_C"/>
</dbReference>
<gene>
    <name evidence="5" type="ORF">C8N46_10125</name>
</gene>
<dbReference type="EMBL" id="QBKT01000001">
    <property type="protein sequence ID" value="PTX63425.1"/>
    <property type="molecule type" value="Genomic_DNA"/>
</dbReference>
<dbReference type="PROSITE" id="PS51202">
    <property type="entry name" value="RCK_C"/>
    <property type="match status" value="1"/>
</dbReference>
<keyword evidence="5" id="KW-0406">Ion transport</keyword>
<organism evidence="5 6">
    <name type="scientific">Kordia periserrulae</name>
    <dbReference type="NCBI Taxonomy" id="701523"/>
    <lineage>
        <taxon>Bacteria</taxon>
        <taxon>Pseudomonadati</taxon>
        <taxon>Bacteroidota</taxon>
        <taxon>Flavobacteriia</taxon>
        <taxon>Flavobacteriales</taxon>
        <taxon>Flavobacteriaceae</taxon>
        <taxon>Kordia</taxon>
    </lineage>
</organism>
<dbReference type="InterPro" id="IPR036721">
    <property type="entry name" value="RCK_C_sf"/>
</dbReference>
<evidence type="ECO:0000256" key="2">
    <source>
        <dbReference type="SAM" id="Phobius"/>
    </source>
</evidence>
<proteinExistence type="predicted"/>
<keyword evidence="6" id="KW-1185">Reference proteome</keyword>
<comment type="subcellular location">
    <subcellularLocation>
        <location evidence="1">Cell membrane</location>
        <topology evidence="1">Multi-pass membrane protein</topology>
    </subcellularLocation>
</comment>
<dbReference type="SUPFAM" id="SSF81324">
    <property type="entry name" value="Voltage-gated potassium channels"/>
    <property type="match status" value="1"/>
</dbReference>
<dbReference type="InterPro" id="IPR003148">
    <property type="entry name" value="RCK_N"/>
</dbReference>
<keyword evidence="2" id="KW-0472">Membrane</keyword>
<dbReference type="OrthoDB" id="9781411at2"/>
<name>A0A2T6C541_9FLAO</name>
<dbReference type="PANTHER" id="PTHR43833">
    <property type="entry name" value="POTASSIUM CHANNEL PROTEIN 2-RELATED-RELATED"/>
    <property type="match status" value="1"/>
</dbReference>
<reference evidence="5 6" key="1">
    <citation type="submission" date="2018-04" db="EMBL/GenBank/DDBJ databases">
        <title>Genomic Encyclopedia of Archaeal and Bacterial Type Strains, Phase II (KMG-II): from individual species to whole genera.</title>
        <authorList>
            <person name="Goeker M."/>
        </authorList>
    </citation>
    <scope>NUCLEOTIDE SEQUENCE [LARGE SCALE GENOMIC DNA]</scope>
    <source>
        <strain evidence="5 6">DSM 25731</strain>
    </source>
</reference>
<feature type="transmembrane region" description="Helical" evidence="2">
    <location>
        <begin position="12"/>
        <end position="43"/>
    </location>
</feature>
<sequence>MYRFFKSKFYIALALLFLVLIIGIVGFMAITGCTVIDGVYMTVITVTTVGFQEVVPLDDNGKLFTVFLIIISVFVFAYAISVITEFILSRSTLKNIIQRKTLKKIRRMDNHIIICGFGRNGKEAAEKLQTHNQEFVIIEKDRNVIERFENSDLFFVEGNASEDEVLETAGIHNAKCLITALPSDADNLFVVLSARQINNKLLIISRASHESSYKKLKLAGADNVIMPDKIGGEHMASLVVVPDLVEFIDNLSIGGKNTNNVEELRTEDITSSDKEITLKELDLRHQTGCTVIGYKTPEGEYIINPGAELKLVKNSKIIVLGRPEQIKSLKEKYNL</sequence>